<dbReference type="Gene3D" id="3.40.50.150">
    <property type="entry name" value="Vaccinia Virus protein VP39"/>
    <property type="match status" value="1"/>
</dbReference>
<dbReference type="InterPro" id="IPR010719">
    <property type="entry name" value="MnmM_MeTrfase"/>
</dbReference>
<keyword evidence="2" id="KW-1185">Reference proteome</keyword>
<organism evidence="1 2">
    <name type="scientific">Niallia circulans</name>
    <name type="common">Bacillus circulans</name>
    <dbReference type="NCBI Taxonomy" id="1397"/>
    <lineage>
        <taxon>Bacteria</taxon>
        <taxon>Bacillati</taxon>
        <taxon>Bacillota</taxon>
        <taxon>Bacilli</taxon>
        <taxon>Bacillales</taxon>
        <taxon>Bacillaceae</taxon>
        <taxon>Niallia</taxon>
    </lineage>
</organism>
<dbReference type="Proteomes" id="UP000036045">
    <property type="component" value="Unassembled WGS sequence"/>
</dbReference>
<evidence type="ECO:0000313" key="2">
    <source>
        <dbReference type="Proteomes" id="UP000036045"/>
    </source>
</evidence>
<keyword evidence="1" id="KW-0808">Transferase</keyword>
<dbReference type="InterPro" id="IPR029063">
    <property type="entry name" value="SAM-dependent_MTases_sf"/>
</dbReference>
<sequence>MKLDRVIPFAHQLLEKAISAGDIAIDATMGNGHDTVFLANLVGKKGKVFSFDIQEAALLATKDKLINQALQEAASLHLCGHEHIMNVIPSQYHGKVTGAVFNLGYLPGGDKSIVTKAETTIAAIEQLLQILSKEGIIVLVIYHGHPEGAIERDKLITYVENINQQEAHVLRYQFINGINNPPFIIAIEKK</sequence>
<accession>A0A0J1I7N0</accession>
<dbReference type="PANTHER" id="PTHR35276:SF1">
    <property type="entry name" value="TRNA (MNM(5)S(2)U34)-METHYLTRANSFERASE, CHLOROPLASTIC"/>
    <property type="match status" value="1"/>
</dbReference>
<proteinExistence type="predicted"/>
<dbReference type="GO" id="GO:0008168">
    <property type="term" value="F:methyltransferase activity"/>
    <property type="evidence" value="ECO:0007669"/>
    <property type="project" value="UniProtKB-KW"/>
</dbReference>
<evidence type="ECO:0000313" key="1">
    <source>
        <dbReference type="EMBL" id="KLV21927.1"/>
    </source>
</evidence>
<keyword evidence="1" id="KW-0489">Methyltransferase</keyword>
<dbReference type="AlphaFoldDB" id="A0A0J1I7N0"/>
<dbReference type="GO" id="GO:0032259">
    <property type="term" value="P:methylation"/>
    <property type="evidence" value="ECO:0007669"/>
    <property type="project" value="UniProtKB-KW"/>
</dbReference>
<dbReference type="RefSeq" id="WP_047944524.1">
    <property type="nucleotide sequence ID" value="NZ_CP053989.1"/>
</dbReference>
<dbReference type="PATRIC" id="fig|1397.4.peg.3631"/>
<reference evidence="1 2" key="1">
    <citation type="submission" date="2015-05" db="EMBL/GenBank/DDBJ databases">
        <title>Whole genome sequence and identification of bacterial endophytes from Costus igneus.</title>
        <authorList>
            <person name="Lee Y.P."/>
            <person name="Gan H.M."/>
            <person name="Eng W."/>
            <person name="Wheatley M.S."/>
            <person name="Caraballo A."/>
            <person name="Polter S."/>
            <person name="Savka M.A."/>
            <person name="Hudson A.O."/>
        </authorList>
    </citation>
    <scope>NUCLEOTIDE SEQUENCE [LARGE SCALE GENOMIC DNA]</scope>
    <source>
        <strain evidence="1 2">RIT379</strain>
    </source>
</reference>
<dbReference type="Pfam" id="PF06962">
    <property type="entry name" value="rRNA_methylase"/>
    <property type="match status" value="1"/>
</dbReference>
<name>A0A0J1I7N0_NIACI</name>
<dbReference type="GeneID" id="56350876"/>
<dbReference type="EMBL" id="LDPH01000034">
    <property type="protein sequence ID" value="KLV21927.1"/>
    <property type="molecule type" value="Genomic_DNA"/>
</dbReference>
<dbReference type="PANTHER" id="PTHR35276">
    <property type="entry name" value="S-ADENOSYL-L-METHIONINE-DEPENDENT METHYLTRANSFERASES SUPERFAMILY PROTEIN"/>
    <property type="match status" value="1"/>
</dbReference>
<gene>
    <name evidence="1" type="ORF">ABW02_22510</name>
</gene>
<comment type="caution">
    <text evidence="1">The sequence shown here is derived from an EMBL/GenBank/DDBJ whole genome shotgun (WGS) entry which is preliminary data.</text>
</comment>
<dbReference type="SUPFAM" id="SSF53335">
    <property type="entry name" value="S-adenosyl-L-methionine-dependent methyltransferases"/>
    <property type="match status" value="1"/>
</dbReference>
<protein>
    <submittedName>
        <fullName evidence="1">rRNA methyltransferase</fullName>
    </submittedName>
</protein>
<dbReference type="OrthoDB" id="9792989at2"/>